<comment type="subcellular location">
    <subcellularLocation>
        <location evidence="1">Endoplasmic reticulum membrane</location>
        <topology evidence="1">Multi-pass membrane protein</topology>
    </subcellularLocation>
</comment>
<dbReference type="EMBL" id="CAHIKZ030000562">
    <property type="protein sequence ID" value="CAE1226617.1"/>
    <property type="molecule type" value="Genomic_DNA"/>
</dbReference>
<reference evidence="12" key="1">
    <citation type="submission" date="2021-01" db="EMBL/GenBank/DDBJ databases">
        <authorList>
            <person name="Li R."/>
            <person name="Bekaert M."/>
        </authorList>
    </citation>
    <scope>NUCLEOTIDE SEQUENCE</scope>
    <source>
        <strain evidence="12">Farmed</strain>
    </source>
</reference>
<dbReference type="EC" id="3.1.-.-" evidence="10"/>
<accession>A0A812BAB6</accession>
<dbReference type="Pfam" id="PF24660">
    <property type="entry name" value="PGAP1_3rd"/>
    <property type="match status" value="1"/>
</dbReference>
<dbReference type="Proteomes" id="UP000597762">
    <property type="component" value="Unassembled WGS sequence"/>
</dbReference>
<name>A0A812BAB6_ACAPH</name>
<feature type="domain" description="GPI inositol-deacylase PGAP1-like alpha/beta" evidence="11">
    <location>
        <begin position="45"/>
        <end position="263"/>
    </location>
</feature>
<evidence type="ECO:0000256" key="1">
    <source>
        <dbReference type="ARBA" id="ARBA00004477"/>
    </source>
</evidence>
<evidence type="ECO:0000256" key="3">
    <source>
        <dbReference type="ARBA" id="ARBA00022448"/>
    </source>
</evidence>
<dbReference type="GO" id="GO:0006505">
    <property type="term" value="P:GPI anchor metabolic process"/>
    <property type="evidence" value="ECO:0007669"/>
    <property type="project" value="TreeGrafter"/>
</dbReference>
<comment type="caution">
    <text evidence="12">The sequence shown here is derived from an EMBL/GenBank/DDBJ whole genome shotgun (WGS) entry which is preliminary data.</text>
</comment>
<dbReference type="GO" id="GO:0006888">
    <property type="term" value="P:endoplasmic reticulum to Golgi vesicle-mediated transport"/>
    <property type="evidence" value="ECO:0007669"/>
    <property type="project" value="TreeGrafter"/>
</dbReference>
<dbReference type="InterPro" id="IPR039529">
    <property type="entry name" value="PGAP1/BST1"/>
</dbReference>
<proteinExistence type="inferred from homology"/>
<keyword evidence="7 10" id="KW-0653">Protein transport</keyword>
<sequence>MTYMYETPQYHKVPLSSKVNSKYPRYNLYVYGEGYYADSLRRLNMHGIPVLFIHGNAGSYKQVRSLASVALRKAENMAFHFNYFSVDLNEEFSGMMGGTLQQQTEYVHYCIKKIFSLYKKARNPPSSVVLVGHSMGGVIARALFSLPQFAAHHVHLIITQATPHQQPVVSLDNYLVNFYKKVNHYWAENSDTVLANVTIVSTGGGERDYQVPTWSTSLSNIANDDVSISAATTAVPFAWVSTDHLCAVWCRQIVLITNRALFDLVDRTTNQITNNLDFKKQVLQTHFLEHPGKTRPMRSWKTSIDIDPEAPWILQEKSSWNYHQKQVSKVKYLVSPIPVPGDMELDHFTAVSDVLADSWICACTLPQGQKRCSNCTNLSQKGRALLPKKSYKKYMILKLSELSAYTHIILIVAANSPMSAISAEFYSSNRRHLLSPLPSWFNLPFTFSHNALYYQMKFYKMDSVLKAYTFSLQPYNCQSRSNDEYAGSVIAYKLPWANVANYKFIEKNSAGNLSFKLLVPKPYKSRYSDPELQLFLNPYCNYRLLVEWSLIMSLGQEFASMGTEHHIFFAILPKAFFLLSIYPNP</sequence>
<evidence type="ECO:0000256" key="2">
    <source>
        <dbReference type="ARBA" id="ARBA00006931"/>
    </source>
</evidence>
<dbReference type="InterPro" id="IPR029058">
    <property type="entry name" value="AB_hydrolase_fold"/>
</dbReference>
<keyword evidence="5 10" id="KW-0378">Hydrolase</keyword>
<dbReference type="GO" id="GO:0050185">
    <property type="term" value="F:phosphatidylinositol deacylase activity"/>
    <property type="evidence" value="ECO:0007669"/>
    <property type="project" value="TreeGrafter"/>
</dbReference>
<evidence type="ECO:0000313" key="13">
    <source>
        <dbReference type="Proteomes" id="UP000597762"/>
    </source>
</evidence>
<evidence type="ECO:0000256" key="9">
    <source>
        <dbReference type="ARBA" id="ARBA00023136"/>
    </source>
</evidence>
<dbReference type="GO" id="GO:0015031">
    <property type="term" value="P:protein transport"/>
    <property type="evidence" value="ECO:0007669"/>
    <property type="project" value="UniProtKB-KW"/>
</dbReference>
<keyword evidence="13" id="KW-1185">Reference proteome</keyword>
<dbReference type="PANTHER" id="PTHR15495:SF7">
    <property type="entry name" value="GPI INOSITOL-DEACYLASE"/>
    <property type="match status" value="1"/>
</dbReference>
<keyword evidence="3 10" id="KW-0813">Transport</keyword>
<dbReference type="GO" id="GO:0005789">
    <property type="term" value="C:endoplasmic reticulum membrane"/>
    <property type="evidence" value="ECO:0007669"/>
    <property type="project" value="UniProtKB-SubCell"/>
</dbReference>
<organism evidence="12 13">
    <name type="scientific">Acanthosepion pharaonis</name>
    <name type="common">Pharaoh cuttlefish</name>
    <name type="synonym">Sepia pharaonis</name>
    <dbReference type="NCBI Taxonomy" id="158019"/>
    <lineage>
        <taxon>Eukaryota</taxon>
        <taxon>Metazoa</taxon>
        <taxon>Spiralia</taxon>
        <taxon>Lophotrochozoa</taxon>
        <taxon>Mollusca</taxon>
        <taxon>Cephalopoda</taxon>
        <taxon>Coleoidea</taxon>
        <taxon>Decapodiformes</taxon>
        <taxon>Sepiida</taxon>
        <taxon>Sepiina</taxon>
        <taxon>Sepiidae</taxon>
        <taxon>Acanthosepion</taxon>
    </lineage>
</organism>
<comment type="similarity">
    <text evidence="2 10">Belongs to the GPI inositol-deacylase family.</text>
</comment>
<evidence type="ECO:0000256" key="8">
    <source>
        <dbReference type="ARBA" id="ARBA00022989"/>
    </source>
</evidence>
<dbReference type="SUPFAM" id="SSF53474">
    <property type="entry name" value="alpha/beta-Hydrolases"/>
    <property type="match status" value="1"/>
</dbReference>
<evidence type="ECO:0000256" key="7">
    <source>
        <dbReference type="ARBA" id="ARBA00022927"/>
    </source>
</evidence>
<comment type="function">
    <text evidence="10">Involved in inositol deacylation of GPI-anchored proteins which plays important roles in the quality control and ER-associated degradation of GPI-anchored proteins.</text>
</comment>
<evidence type="ECO:0000259" key="11">
    <source>
        <dbReference type="Pfam" id="PF07819"/>
    </source>
</evidence>
<dbReference type="Gene3D" id="3.40.50.1820">
    <property type="entry name" value="alpha/beta hydrolase"/>
    <property type="match status" value="1"/>
</dbReference>
<gene>
    <name evidence="12" type="ORF">SPHA_16110</name>
</gene>
<dbReference type="OrthoDB" id="348976at2759"/>
<keyword evidence="6 10" id="KW-0256">Endoplasmic reticulum</keyword>
<evidence type="ECO:0000256" key="4">
    <source>
        <dbReference type="ARBA" id="ARBA00022692"/>
    </source>
</evidence>
<dbReference type="InterPro" id="IPR012908">
    <property type="entry name" value="PGAP1-ab_dom-like"/>
</dbReference>
<evidence type="ECO:0000256" key="10">
    <source>
        <dbReference type="RuleBase" id="RU365011"/>
    </source>
</evidence>
<evidence type="ECO:0000313" key="12">
    <source>
        <dbReference type="EMBL" id="CAE1226617.1"/>
    </source>
</evidence>
<evidence type="ECO:0000256" key="5">
    <source>
        <dbReference type="ARBA" id="ARBA00022801"/>
    </source>
</evidence>
<protein>
    <recommendedName>
        <fullName evidence="10">GPI inositol-deacylase</fullName>
        <ecNumber evidence="10">3.1.-.-</ecNumber>
    </recommendedName>
</protein>
<keyword evidence="4" id="KW-0812">Transmembrane</keyword>
<keyword evidence="9 10" id="KW-0472">Membrane</keyword>
<dbReference type="PANTHER" id="PTHR15495">
    <property type="entry name" value="NEGATIVE REGULATOR OF VESICLE FORMATION-RELATED"/>
    <property type="match status" value="1"/>
</dbReference>
<dbReference type="AlphaFoldDB" id="A0A812BAB6"/>
<evidence type="ECO:0000256" key="6">
    <source>
        <dbReference type="ARBA" id="ARBA00022824"/>
    </source>
</evidence>
<keyword evidence="8" id="KW-1133">Transmembrane helix</keyword>
<dbReference type="Pfam" id="PF07819">
    <property type="entry name" value="PGAP1"/>
    <property type="match status" value="1"/>
</dbReference>